<dbReference type="OrthoDB" id="5231339at2759"/>
<reference evidence="3" key="4">
    <citation type="journal article" date="2015" name="G3 (Bethesda)">
        <title>Genome sequences of three phytopathogenic species of the Magnaporthaceae family of fungi.</title>
        <authorList>
            <person name="Okagaki L.H."/>
            <person name="Nunes C.C."/>
            <person name="Sailsbery J."/>
            <person name="Clay B."/>
            <person name="Brown D."/>
            <person name="John T."/>
            <person name="Oh Y."/>
            <person name="Young N."/>
            <person name="Fitzgerald M."/>
            <person name="Haas B.J."/>
            <person name="Zeng Q."/>
            <person name="Young S."/>
            <person name="Adiconis X."/>
            <person name="Fan L."/>
            <person name="Levin J.Z."/>
            <person name="Mitchell T.K."/>
            <person name="Okubara P.A."/>
            <person name="Farman M.L."/>
            <person name="Kohn L.M."/>
            <person name="Birren B."/>
            <person name="Ma L.-J."/>
            <person name="Dean R.A."/>
        </authorList>
    </citation>
    <scope>NUCLEOTIDE SEQUENCE</scope>
    <source>
        <strain evidence="3">R3-111a-1</strain>
    </source>
</reference>
<dbReference type="GeneID" id="20351693"/>
<reference evidence="2" key="3">
    <citation type="submission" date="2010-09" db="EMBL/GenBank/DDBJ databases">
        <title>Annotation of Gaeumannomyces graminis var. tritici R3-111a-1.</title>
        <authorList>
            <consortium name="The Broad Institute Genome Sequencing Platform"/>
            <person name="Ma L.-J."/>
            <person name="Dead R."/>
            <person name="Young S.K."/>
            <person name="Zeng Q."/>
            <person name="Gargeya S."/>
            <person name="Fitzgerald M."/>
            <person name="Haas B."/>
            <person name="Abouelleil A."/>
            <person name="Alvarado L."/>
            <person name="Arachchi H.M."/>
            <person name="Berlin A."/>
            <person name="Brown A."/>
            <person name="Chapman S.B."/>
            <person name="Chen Z."/>
            <person name="Dunbar C."/>
            <person name="Freedman E."/>
            <person name="Gearin G."/>
            <person name="Gellesch M."/>
            <person name="Goldberg J."/>
            <person name="Griggs A."/>
            <person name="Gujja S."/>
            <person name="Heiman D."/>
            <person name="Howarth C."/>
            <person name="Larson L."/>
            <person name="Lui A."/>
            <person name="MacDonald P.J.P."/>
            <person name="Mehta T."/>
            <person name="Montmayeur A."/>
            <person name="Murphy C."/>
            <person name="Neiman D."/>
            <person name="Pearson M."/>
            <person name="Priest M."/>
            <person name="Roberts A."/>
            <person name="Saif S."/>
            <person name="Shea T."/>
            <person name="Shenoy N."/>
            <person name="Sisk P."/>
            <person name="Stolte C."/>
            <person name="Sykes S."/>
            <person name="Yandava C."/>
            <person name="Wortman J."/>
            <person name="Nusbaum C."/>
            <person name="Birren B."/>
        </authorList>
    </citation>
    <scope>NUCLEOTIDE SEQUENCE</scope>
    <source>
        <strain evidence="2">R3-111a-1</strain>
    </source>
</reference>
<reference evidence="4" key="1">
    <citation type="submission" date="2010-07" db="EMBL/GenBank/DDBJ databases">
        <title>The genome sequence of Gaeumannomyces graminis var. tritici strain R3-111a-1.</title>
        <authorList>
            <consortium name="The Broad Institute Genome Sequencing Platform"/>
            <person name="Ma L.-J."/>
            <person name="Dead R."/>
            <person name="Young S."/>
            <person name="Zeng Q."/>
            <person name="Koehrsen M."/>
            <person name="Alvarado L."/>
            <person name="Berlin A."/>
            <person name="Chapman S.B."/>
            <person name="Chen Z."/>
            <person name="Freedman E."/>
            <person name="Gellesch M."/>
            <person name="Goldberg J."/>
            <person name="Griggs A."/>
            <person name="Gujja S."/>
            <person name="Heilman E.R."/>
            <person name="Heiman D."/>
            <person name="Hepburn T."/>
            <person name="Howarth C."/>
            <person name="Jen D."/>
            <person name="Larson L."/>
            <person name="Mehta T."/>
            <person name="Neiman D."/>
            <person name="Pearson M."/>
            <person name="Roberts A."/>
            <person name="Saif S."/>
            <person name="Shea T."/>
            <person name="Shenoy N."/>
            <person name="Sisk P."/>
            <person name="Stolte C."/>
            <person name="Sykes S."/>
            <person name="Walk T."/>
            <person name="White J."/>
            <person name="Yandava C."/>
            <person name="Haas B."/>
            <person name="Nusbaum C."/>
            <person name="Birren B."/>
        </authorList>
    </citation>
    <scope>NUCLEOTIDE SEQUENCE [LARGE SCALE GENOMIC DNA]</scope>
    <source>
        <strain evidence="4">R3-111a-1</strain>
    </source>
</reference>
<feature type="region of interest" description="Disordered" evidence="1">
    <location>
        <begin position="62"/>
        <end position="180"/>
    </location>
</feature>
<dbReference type="Proteomes" id="UP000006039">
    <property type="component" value="Unassembled WGS sequence"/>
</dbReference>
<reference evidence="2" key="2">
    <citation type="submission" date="2010-07" db="EMBL/GenBank/DDBJ databases">
        <authorList>
            <consortium name="The Broad Institute Genome Sequencing Platform"/>
            <consortium name="Broad Institute Genome Sequencing Center for Infectious Disease"/>
            <person name="Ma L.-J."/>
            <person name="Dead R."/>
            <person name="Young S."/>
            <person name="Zeng Q."/>
            <person name="Koehrsen M."/>
            <person name="Alvarado L."/>
            <person name="Berlin A."/>
            <person name="Chapman S.B."/>
            <person name="Chen Z."/>
            <person name="Freedman E."/>
            <person name="Gellesch M."/>
            <person name="Goldberg J."/>
            <person name="Griggs A."/>
            <person name="Gujja S."/>
            <person name="Heilman E.R."/>
            <person name="Heiman D."/>
            <person name="Hepburn T."/>
            <person name="Howarth C."/>
            <person name="Jen D."/>
            <person name="Larson L."/>
            <person name="Mehta T."/>
            <person name="Neiman D."/>
            <person name="Pearson M."/>
            <person name="Roberts A."/>
            <person name="Saif S."/>
            <person name="Shea T."/>
            <person name="Shenoy N."/>
            <person name="Sisk P."/>
            <person name="Stolte C."/>
            <person name="Sykes S."/>
            <person name="Walk T."/>
            <person name="White J."/>
            <person name="Yandava C."/>
            <person name="Haas B."/>
            <person name="Nusbaum C."/>
            <person name="Birren B."/>
        </authorList>
    </citation>
    <scope>NUCLEOTIDE SEQUENCE</scope>
    <source>
        <strain evidence="2">R3-111a-1</strain>
    </source>
</reference>
<evidence type="ECO:0000256" key="1">
    <source>
        <dbReference type="SAM" id="MobiDB-lite"/>
    </source>
</evidence>
<organism evidence="2">
    <name type="scientific">Gaeumannomyces tritici (strain R3-111a-1)</name>
    <name type="common">Wheat and barley take-all root rot fungus</name>
    <name type="synonym">Gaeumannomyces graminis var. tritici</name>
    <dbReference type="NCBI Taxonomy" id="644352"/>
    <lineage>
        <taxon>Eukaryota</taxon>
        <taxon>Fungi</taxon>
        <taxon>Dikarya</taxon>
        <taxon>Ascomycota</taxon>
        <taxon>Pezizomycotina</taxon>
        <taxon>Sordariomycetes</taxon>
        <taxon>Sordariomycetidae</taxon>
        <taxon>Magnaporthales</taxon>
        <taxon>Magnaporthaceae</taxon>
        <taxon>Gaeumannomyces</taxon>
    </lineage>
</organism>
<evidence type="ECO:0008006" key="5">
    <source>
        <dbReference type="Google" id="ProtNLM"/>
    </source>
</evidence>
<evidence type="ECO:0000313" key="2">
    <source>
        <dbReference type="EMBL" id="EJT71985.1"/>
    </source>
</evidence>
<dbReference type="EnsemblFungi" id="EJT71985">
    <property type="protein sequence ID" value="EJT71985"/>
    <property type="gene ID" value="GGTG_11235"/>
</dbReference>
<dbReference type="VEuPathDB" id="FungiDB:GGTG_11235"/>
<gene>
    <name evidence="3" type="primary">20351693</name>
    <name evidence="2" type="ORF">GGTG_11235</name>
</gene>
<name>J3PCL5_GAET3</name>
<feature type="compositionally biased region" description="Acidic residues" evidence="1">
    <location>
        <begin position="167"/>
        <end position="180"/>
    </location>
</feature>
<evidence type="ECO:0000313" key="4">
    <source>
        <dbReference type="Proteomes" id="UP000006039"/>
    </source>
</evidence>
<feature type="compositionally biased region" description="Low complexity" evidence="1">
    <location>
        <begin position="64"/>
        <end position="73"/>
    </location>
</feature>
<protein>
    <recommendedName>
        <fullName evidence="5">Myb-like domain-containing protein</fullName>
    </recommendedName>
</protein>
<reference evidence="3" key="5">
    <citation type="submission" date="2018-04" db="UniProtKB">
        <authorList>
            <consortium name="EnsemblFungi"/>
        </authorList>
    </citation>
    <scope>IDENTIFICATION</scope>
    <source>
        <strain evidence="3">R3-111a-1</strain>
    </source>
</reference>
<accession>J3PCL5</accession>
<dbReference type="STRING" id="644352.J3PCL5"/>
<evidence type="ECO:0000313" key="3">
    <source>
        <dbReference type="EnsemblFungi" id="EJT71985"/>
    </source>
</evidence>
<dbReference type="AlphaFoldDB" id="J3PCL5"/>
<dbReference type="HOGENOM" id="CLU_1496300_0_0_1"/>
<proteinExistence type="predicted"/>
<dbReference type="EMBL" id="GL385400">
    <property type="protein sequence ID" value="EJT71985.1"/>
    <property type="molecule type" value="Genomic_DNA"/>
</dbReference>
<dbReference type="RefSeq" id="XP_009227382.1">
    <property type="nucleotide sequence ID" value="XM_009229118.1"/>
</dbReference>
<keyword evidence="4" id="KW-1185">Reference proteome</keyword>
<sequence length="180" mass="19446">MSWSGDAEKEMILAMWHSASVGPLKPDWNKTVAIMEARGFGFTIEAIKSRWFKKILKEYRALEGPEGAAKASPSGGGGKRKRVDDDDAAAAPSTPKRKTVTGPKTPESKRAKTPKAGIKSEPVDVAHGSGHGQQDKPSPERTPTALFRRSNPCRSATKSESYKDGSTEEDSFNDDSDVVV</sequence>
<dbReference type="eggNOG" id="ENOG502RNMU">
    <property type="taxonomic scope" value="Eukaryota"/>
</dbReference>